<evidence type="ECO:0000256" key="6">
    <source>
        <dbReference type="ARBA" id="ARBA00022679"/>
    </source>
</evidence>
<protein>
    <recommendedName>
        <fullName evidence="4 13">Homoserine kinase</fullName>
        <shortName evidence="13">HK</shortName>
        <shortName evidence="13">HSK</shortName>
        <ecNumber evidence="3 13">2.7.1.39</ecNumber>
    </recommendedName>
</protein>
<dbReference type="AlphaFoldDB" id="A0A2G4F2N0"/>
<evidence type="ECO:0000256" key="10">
    <source>
        <dbReference type="ARBA" id="ARBA00022840"/>
    </source>
</evidence>
<dbReference type="Gene3D" id="3.30.70.890">
    <property type="entry name" value="GHMP kinase, C-terminal domain"/>
    <property type="match status" value="1"/>
</dbReference>
<dbReference type="GO" id="GO:0009088">
    <property type="term" value="P:threonine biosynthetic process"/>
    <property type="evidence" value="ECO:0007669"/>
    <property type="project" value="UniProtKB-UniRule"/>
</dbReference>
<comment type="function">
    <text evidence="12 13">Catalyzes the ATP-dependent phosphorylation of L-homoserine to L-homoserine phosphate.</text>
</comment>
<comment type="pathway">
    <text evidence="1 13">Amino-acid biosynthesis; L-threonine biosynthesis; L-threonine from L-aspartate: step 4/5.</text>
</comment>
<name>A0A2G4F2N0_9CYAN</name>
<reference evidence="17" key="1">
    <citation type="submission" date="2017-10" db="EMBL/GenBank/DDBJ databases">
        <title>Draft genome sequence of the planktic cyanobacteria Tychonema bourrellyi isolated from alpine lentic freshwater.</title>
        <authorList>
            <person name="Tett A."/>
            <person name="Armanini F."/>
            <person name="Asnicar F."/>
            <person name="Boscaini A."/>
            <person name="Pasolli E."/>
            <person name="Zolfo M."/>
            <person name="Donati C."/>
            <person name="Salmaso N."/>
            <person name="Segata N."/>
        </authorList>
    </citation>
    <scope>NUCLEOTIDE SEQUENCE</scope>
    <source>
        <strain evidence="17">FEM_GT703</strain>
    </source>
</reference>
<accession>A0A2G4F2N0</accession>
<dbReference type="InterPro" id="IPR013750">
    <property type="entry name" value="GHMP_kinase_C_dom"/>
</dbReference>
<dbReference type="PRINTS" id="PR00958">
    <property type="entry name" value="HOMSERKINASE"/>
</dbReference>
<keyword evidence="10 13" id="KW-0067">ATP-binding</keyword>
<evidence type="ECO:0000256" key="7">
    <source>
        <dbReference type="ARBA" id="ARBA00022697"/>
    </source>
</evidence>
<keyword evidence="7 13" id="KW-0791">Threonine biosynthesis</keyword>
<dbReference type="Gene3D" id="3.30.230.10">
    <property type="match status" value="1"/>
</dbReference>
<gene>
    <name evidence="13" type="primary">thrB</name>
    <name evidence="17" type="ORF">CP500_007725</name>
</gene>
<evidence type="ECO:0000256" key="11">
    <source>
        <dbReference type="ARBA" id="ARBA00049375"/>
    </source>
</evidence>
<dbReference type="Proteomes" id="UP000226442">
    <property type="component" value="Unassembled WGS sequence"/>
</dbReference>
<evidence type="ECO:0000256" key="12">
    <source>
        <dbReference type="ARBA" id="ARBA00049954"/>
    </source>
</evidence>
<dbReference type="InterPro" id="IPR006204">
    <property type="entry name" value="GHMP_kinase_N_dom"/>
</dbReference>
<evidence type="ECO:0000256" key="14">
    <source>
        <dbReference type="SAM" id="MobiDB-lite"/>
    </source>
</evidence>
<keyword evidence="18" id="KW-1185">Reference proteome</keyword>
<feature type="domain" description="GHMP kinase C-terminal" evidence="16">
    <location>
        <begin position="238"/>
        <end position="312"/>
    </location>
</feature>
<keyword evidence="6 13" id="KW-0808">Transferase</keyword>
<dbReference type="SUPFAM" id="SSF54211">
    <property type="entry name" value="Ribosomal protein S5 domain 2-like"/>
    <property type="match status" value="1"/>
</dbReference>
<dbReference type="PANTHER" id="PTHR20861:SF1">
    <property type="entry name" value="HOMOSERINE KINASE"/>
    <property type="match status" value="1"/>
</dbReference>
<evidence type="ECO:0000256" key="4">
    <source>
        <dbReference type="ARBA" id="ARBA00017858"/>
    </source>
</evidence>
<evidence type="ECO:0000256" key="3">
    <source>
        <dbReference type="ARBA" id="ARBA00012078"/>
    </source>
</evidence>
<sequence>MSVISTITVTVPATTANLGPGFDCIGAALSLYNSFQFSRLEPSATEKLKITVTGQEAAKVKTDDSNLAYVAFVTLYDRLNQSPPPVAIHIDMRVPLARGLGSSATAIVGGLVGANELAGAPLSQVEVMQLAIELEGHPDNVVPALLGGCRLAASNTPPQPPLSKGGLREESPLTPPLSKGGQGGVPWQICDIPWHPDIVPVVAIPDFELSTAEARRVLPADYSRADAIFNAAHLGLLVRALETGDRDWLRCALQDKIHQPYRQSLIRGYEAVQQAALNAGACGMVISGAGPTLLALTDVTNADAVVREMGAAWMEFGVKADVRAISLDTQGAQVST</sequence>
<keyword evidence="5 13" id="KW-0028">Amino-acid biosynthesis</keyword>
<dbReference type="InterPro" id="IPR036554">
    <property type="entry name" value="GHMP_kinase_C_sf"/>
</dbReference>
<dbReference type="HAMAP" id="MF_00384">
    <property type="entry name" value="Homoser_kinase"/>
    <property type="match status" value="1"/>
</dbReference>
<dbReference type="InterPro" id="IPR014721">
    <property type="entry name" value="Ribsml_uS5_D2-typ_fold_subgr"/>
</dbReference>
<evidence type="ECO:0000256" key="1">
    <source>
        <dbReference type="ARBA" id="ARBA00005015"/>
    </source>
</evidence>
<evidence type="ECO:0000256" key="2">
    <source>
        <dbReference type="ARBA" id="ARBA00007370"/>
    </source>
</evidence>
<proteinExistence type="inferred from homology"/>
<feature type="region of interest" description="Disordered" evidence="14">
    <location>
        <begin position="155"/>
        <end position="182"/>
    </location>
</feature>
<dbReference type="PIRSF" id="PIRSF000676">
    <property type="entry name" value="Homoser_kin"/>
    <property type="match status" value="1"/>
</dbReference>
<dbReference type="PROSITE" id="PS00627">
    <property type="entry name" value="GHMP_KINASES_ATP"/>
    <property type="match status" value="1"/>
</dbReference>
<dbReference type="UniPathway" id="UPA00050">
    <property type="reaction ID" value="UER00064"/>
</dbReference>
<feature type="domain" description="GHMP kinase N-terminal" evidence="15">
    <location>
        <begin position="66"/>
        <end position="148"/>
    </location>
</feature>
<comment type="caution">
    <text evidence="17">The sequence shown here is derived from an EMBL/GenBank/DDBJ whole genome shotgun (WGS) entry which is preliminary data.</text>
</comment>
<keyword evidence="9 13" id="KW-0418">Kinase</keyword>
<dbReference type="GO" id="GO:0004413">
    <property type="term" value="F:homoserine kinase activity"/>
    <property type="evidence" value="ECO:0007669"/>
    <property type="project" value="UniProtKB-UniRule"/>
</dbReference>
<dbReference type="OrthoDB" id="9769912at2"/>
<dbReference type="SUPFAM" id="SSF55060">
    <property type="entry name" value="GHMP Kinase, C-terminal domain"/>
    <property type="match status" value="1"/>
</dbReference>
<evidence type="ECO:0000313" key="18">
    <source>
        <dbReference type="Proteomes" id="UP000226442"/>
    </source>
</evidence>
<dbReference type="InterPro" id="IPR000870">
    <property type="entry name" value="Homoserine_kinase"/>
</dbReference>
<dbReference type="RefSeq" id="WP_096828900.1">
    <property type="nucleotide sequence ID" value="NZ_NXIB02000033.1"/>
</dbReference>
<evidence type="ECO:0000259" key="15">
    <source>
        <dbReference type="Pfam" id="PF00288"/>
    </source>
</evidence>
<dbReference type="InterPro" id="IPR020568">
    <property type="entry name" value="Ribosomal_Su5_D2-typ_SF"/>
</dbReference>
<dbReference type="EC" id="2.7.1.39" evidence="3 13"/>
<dbReference type="GO" id="GO:0005737">
    <property type="term" value="C:cytoplasm"/>
    <property type="evidence" value="ECO:0007669"/>
    <property type="project" value="UniProtKB-SubCell"/>
</dbReference>
<evidence type="ECO:0000256" key="5">
    <source>
        <dbReference type="ARBA" id="ARBA00022605"/>
    </source>
</evidence>
<comment type="subcellular location">
    <subcellularLocation>
        <location evidence="13">Cytoplasm</location>
    </subcellularLocation>
</comment>
<dbReference type="GO" id="GO:0005524">
    <property type="term" value="F:ATP binding"/>
    <property type="evidence" value="ECO:0007669"/>
    <property type="project" value="UniProtKB-UniRule"/>
</dbReference>
<keyword evidence="13" id="KW-0963">Cytoplasm</keyword>
<evidence type="ECO:0000313" key="17">
    <source>
        <dbReference type="EMBL" id="PHX56033.1"/>
    </source>
</evidence>
<comment type="catalytic activity">
    <reaction evidence="11 13">
        <text>L-homoserine + ATP = O-phospho-L-homoserine + ADP + H(+)</text>
        <dbReference type="Rhea" id="RHEA:13985"/>
        <dbReference type="ChEBI" id="CHEBI:15378"/>
        <dbReference type="ChEBI" id="CHEBI:30616"/>
        <dbReference type="ChEBI" id="CHEBI:57476"/>
        <dbReference type="ChEBI" id="CHEBI:57590"/>
        <dbReference type="ChEBI" id="CHEBI:456216"/>
        <dbReference type="EC" id="2.7.1.39"/>
    </reaction>
</comment>
<comment type="similarity">
    <text evidence="2 13">Belongs to the GHMP kinase family. Homoserine kinase subfamily.</text>
</comment>
<dbReference type="Pfam" id="PF08544">
    <property type="entry name" value="GHMP_kinases_C"/>
    <property type="match status" value="1"/>
</dbReference>
<evidence type="ECO:0000259" key="16">
    <source>
        <dbReference type="Pfam" id="PF08544"/>
    </source>
</evidence>
<feature type="binding site" evidence="13">
    <location>
        <begin position="95"/>
        <end position="105"/>
    </location>
    <ligand>
        <name>ATP</name>
        <dbReference type="ChEBI" id="CHEBI:30616"/>
    </ligand>
</feature>
<dbReference type="NCBIfam" id="TIGR00191">
    <property type="entry name" value="thrB"/>
    <property type="match status" value="1"/>
</dbReference>
<organism evidence="17 18">
    <name type="scientific">Tychonema bourrellyi FEM_GT703</name>
    <dbReference type="NCBI Taxonomy" id="2040638"/>
    <lineage>
        <taxon>Bacteria</taxon>
        <taxon>Bacillati</taxon>
        <taxon>Cyanobacteriota</taxon>
        <taxon>Cyanophyceae</taxon>
        <taxon>Oscillatoriophycideae</taxon>
        <taxon>Oscillatoriales</taxon>
        <taxon>Microcoleaceae</taxon>
        <taxon>Tychonema</taxon>
    </lineage>
</organism>
<evidence type="ECO:0000256" key="9">
    <source>
        <dbReference type="ARBA" id="ARBA00022777"/>
    </source>
</evidence>
<dbReference type="PANTHER" id="PTHR20861">
    <property type="entry name" value="HOMOSERINE/4-DIPHOSPHOCYTIDYL-2-C-METHYL-D-ERYTHRITOL KINASE"/>
    <property type="match status" value="1"/>
</dbReference>
<evidence type="ECO:0000256" key="8">
    <source>
        <dbReference type="ARBA" id="ARBA00022741"/>
    </source>
</evidence>
<evidence type="ECO:0000256" key="13">
    <source>
        <dbReference type="HAMAP-Rule" id="MF_00384"/>
    </source>
</evidence>
<dbReference type="Pfam" id="PF00288">
    <property type="entry name" value="GHMP_kinases_N"/>
    <property type="match status" value="1"/>
</dbReference>
<dbReference type="InterPro" id="IPR006203">
    <property type="entry name" value="GHMP_knse_ATP-bd_CS"/>
</dbReference>
<keyword evidence="8 13" id="KW-0547">Nucleotide-binding</keyword>
<dbReference type="EMBL" id="NXIB02000033">
    <property type="protein sequence ID" value="PHX56033.1"/>
    <property type="molecule type" value="Genomic_DNA"/>
</dbReference>